<evidence type="ECO:0000313" key="5">
    <source>
        <dbReference type="EMBL" id="CAK9062969.1"/>
    </source>
</evidence>
<accession>A0ABP0NHC6</accession>
<comment type="caution">
    <text evidence="5">The sequence shown here is derived from an EMBL/GenBank/DDBJ whole genome shotgun (WGS) entry which is preliminary data.</text>
</comment>
<dbReference type="Gene3D" id="3.90.120.10">
    <property type="entry name" value="DNA Methylase, subunit A, domain 2"/>
    <property type="match status" value="1"/>
</dbReference>
<sequence>MRRVQSLLNFFNAQCEELADEDGDGRVSKRHAIRKGDLPRDVWPPCIRESQKFKCYGLSITVQLQKRFVLVPGMPPSCAASGLANQQIPNPINPSRRQSESAGNLLNQRGQPRLQVEVDETGQSLQLRAHDTMEKARGVFPVLMMRWIWDFFDRAAFGLLFLVTDRREVNGAVFRKIMLKQNFRVRYGKADPKHLDYARHAVSVTLLHGMGCGEEVMNTEESFEKAWKAIFDAVFAERPKTPAMSRLYWYKKKPFQYAVPSGSNQQDLLMLTSMMETEEDDCFASRAQEELEPLTLEDFLSTCDDTRDKITRPERARTKKAGNWISNIEKFVSDLYVCLVCISGTEHLMYKLMREQRLATWSGQYGMDAVPLVRYATMLKSPAVEVLTSYSLLIPALDGFPGINDTYPATEMLFQILVKIQGHLWRRQVHYYTMPPWKILECLHSVTPVQKRIHLIQELQGQHACEIDAGFTLVLQQAYIGQSAQEVADSPDFLPKLILLATSKTTNAEVECNFARATAARPWLMGESKNERRQRIVKEASQEYKHPDFAAEVEKFRSEAKAMNQDYKSDKASGLPSTDRQSLSSSSAGDCNWPVSEQIVEKAQSEKRFVKTKSLEWGSRCGKPVQTDLEFGVSKDEVSFCMRLGGCFHTLANEEKECVMSALQHSRNVARMIQKQGGRQGKPPILVLASSLPSHENRPEPQFFLIVNPLFRPFDMNLWRCKISSHEDGWCVDVNCPKNFVLELQWRQIADPDGQRNVACPDVLTMHGLAWSFKQSDICKSWCTKLLWDYSVSPSALKYLCISNLDFSDGGIDMAAQLKSTLLEDPEFEDAAALLRSCKTGAARNRAFSGVRVEVKPSEPKRAILGNSRKRLIDDSVMNDEGCASAASTSAAKRGRIENSDAFAGSASASSSKAPRKTSGVRDAKDSENPSSSSAGPANPDDAYLEETRKEWLHLLHSEDPDIDLEVDEQDGLTYMDDNGYVYETQSDSAKPQVIGNIKELSVDKPNHALKITCYQHSKCSIFRRIRKVPPNAETLGMLCGNCSLDEGPFPEHPDCKAWKGRLPWYQGTLACPRGDYCRICYYVFTHGGFCIETPKIKVFAVIIEEDEVKRGEFTQARKKYIVMKTENPAITLKGKMDLWPARIVSLETLSKSSISAPKTYLCTLDTYTRKYGTPSEDQIVQRRFNGKLVTGVVVMRDEDEGMYALEDSEQVAVRNEGAMSDLQLKEGQDKETFDALSKKVFAQRDSLKPLKLQPTISLLEGAKKDTKNQSDARRALLGQEENGSESDSNEEASYPEHVMRSSFHSSEIRKSVKPKTPDNGNGNTDLQGQIVPLPPKENQCEGEGVPLPKTGETQTPNAAGEAEAKGQKRKVEEKEPEVLPQKCAKPKAKAGAQPSPQPTSIDTDLILSPDEVSQLPDAKAAEEKAAEAKPKKGGRKSKENMIAEDVAFLWSCQAELQGLLPPPKTLTTREELQKYCEESVESFQALIAKASKKATTTKRRKTTKEDEPDTDLKRVQETAKGFISMFMHMSAEKPVANELKEVFFALKQAGWELPTIFTVKLCEIKIAEYLKFNRYVEVAACFKRSDELGKLMHDVDLALGEPGCVGSQVLSPAVCKLVSLLPRSSTRALLDSVHSANLASFFGAFAGCKADFSLADSTKDDLRTLWLCLSSLSSHEDSASQVPVQEALAAILQVEDVGDKADESSLLFYFKVSEAGGKLLSVLKSNLRKEARKTFDPFLVHKLKLELERARETMASTTTQLQALQTNEECDSCNDLAETWNLLFGKIQGVANEPMLSQDSKKKVMVMELENDWKKGTTQLLNMHITFELLPFMALLLKDNSAGKPLRSAPAWNVSLIRQLLDDVHCAFLTHDFLHTLRLKAFGSDAAGIADAECSQLQTQWAALEGALEKCILDENSRSRNEILKAFGGAVRSKLGCTVLKKAEDLQYGVRLQILRLMEETEETADEDWAVDKCEQLLCTTTGFPEHEVTKASEMTEFAQTSMSFIRLADATMSAKPVLDNVKEIPNKKIARSIWHASFNEPEKVNKSAAIITDLPPDSERFKHLVHIVEKFGEWIGEWERKVLSMLQDLVVPAQNALREIHTKLPEYGSLTAKEFSKAVKSAKVGEKAAELKRNVETCQACGHHAGVEVSFCAAAMATAHEGLGLVSACSVALLLEHKLWKEMTPEVANKTGTKHAELYQKLCETCKFIQSSSLEIPPTLENEDMDKEEEEFWGNLFAASDPVQEDSDAKHLKAAAAHPEQQPQVAAPAEETTHEHYTAAGTAETAELPQHLDEAAQSEQNALRDGTWKESSSVRTFQACLEAVESLSSKSRLDFFILENVVSMGDELDEGSNLAVAVQMLQECANGSFMIQPFRIDSHMYSLPQTRKRVYIVGLERSNRAFLDAESSMEAIATCLTMTTFKLPKLPASHFFEDNNSELVKAELARRVEYTKGRERDRDPTDTKAKWISEHKEAAAERGVVWPFSITDKFVKNAWFHTLTQREQELLLLYDDFFEFLKLQFLGQRDWGLGFAGGNGFATCAFVAVLCAVMGQAVDDIRTVCYAMAVTRHPQLDKLDLEYPWQVSELAILWNQPAA</sequence>
<dbReference type="Gene3D" id="3.40.50.150">
    <property type="entry name" value="Vaccinia Virus protein VP39"/>
    <property type="match status" value="1"/>
</dbReference>
<feature type="region of interest" description="Disordered" evidence="4">
    <location>
        <begin position="566"/>
        <end position="590"/>
    </location>
</feature>
<gene>
    <name evidence="5" type="ORF">CCMP2556_LOCUS30975</name>
</gene>
<feature type="compositionally biased region" description="Basic and acidic residues" evidence="4">
    <location>
        <begin position="1363"/>
        <end position="1378"/>
    </location>
</feature>
<evidence type="ECO:0000313" key="6">
    <source>
        <dbReference type="Proteomes" id="UP001642484"/>
    </source>
</evidence>
<keyword evidence="3" id="KW-0175">Coiled coil</keyword>
<feature type="region of interest" description="Disordered" evidence="4">
    <location>
        <begin position="2249"/>
        <end position="2278"/>
    </location>
</feature>
<feature type="compositionally biased region" description="Polar residues" evidence="4">
    <location>
        <begin position="1319"/>
        <end position="1328"/>
    </location>
</feature>
<feature type="region of interest" description="Disordered" evidence="4">
    <location>
        <begin position="1278"/>
        <end position="1439"/>
    </location>
</feature>
<organism evidence="5 6">
    <name type="scientific">Durusdinium trenchii</name>
    <dbReference type="NCBI Taxonomy" id="1381693"/>
    <lineage>
        <taxon>Eukaryota</taxon>
        <taxon>Sar</taxon>
        <taxon>Alveolata</taxon>
        <taxon>Dinophyceae</taxon>
        <taxon>Suessiales</taxon>
        <taxon>Symbiodiniaceae</taxon>
        <taxon>Durusdinium</taxon>
    </lineage>
</organism>
<dbReference type="Pfam" id="PF00145">
    <property type="entry name" value="DNA_methylase"/>
    <property type="match status" value="1"/>
</dbReference>
<feature type="coiled-coil region" evidence="3">
    <location>
        <begin position="1741"/>
        <end position="1768"/>
    </location>
</feature>
<feature type="compositionally biased region" description="Polar residues" evidence="4">
    <location>
        <begin position="575"/>
        <end position="589"/>
    </location>
</feature>
<feature type="compositionally biased region" description="Basic and acidic residues" evidence="4">
    <location>
        <begin position="1420"/>
        <end position="1439"/>
    </location>
</feature>
<feature type="compositionally biased region" description="Low complexity" evidence="4">
    <location>
        <begin position="902"/>
        <end position="913"/>
    </location>
</feature>
<keyword evidence="1" id="KW-0489">Methyltransferase</keyword>
<proteinExistence type="predicted"/>
<evidence type="ECO:0000256" key="3">
    <source>
        <dbReference type="SAM" id="Coils"/>
    </source>
</evidence>
<reference evidence="5 6" key="1">
    <citation type="submission" date="2024-02" db="EMBL/GenBank/DDBJ databases">
        <authorList>
            <person name="Chen Y."/>
            <person name="Shah S."/>
            <person name="Dougan E. K."/>
            <person name="Thang M."/>
            <person name="Chan C."/>
        </authorList>
    </citation>
    <scope>NUCLEOTIDE SEQUENCE [LARGE SCALE GENOMIC DNA]</scope>
</reference>
<dbReference type="EMBL" id="CAXAMN010021740">
    <property type="protein sequence ID" value="CAK9062969.1"/>
    <property type="molecule type" value="Genomic_DNA"/>
</dbReference>
<feature type="region of interest" description="Disordered" evidence="4">
    <location>
        <begin position="85"/>
        <end position="108"/>
    </location>
</feature>
<evidence type="ECO:0000256" key="2">
    <source>
        <dbReference type="ARBA" id="ARBA00022679"/>
    </source>
</evidence>
<dbReference type="InterPro" id="IPR029063">
    <property type="entry name" value="SAM-dependent_MTases_sf"/>
</dbReference>
<protein>
    <submittedName>
        <fullName evidence="5">Uncharacterized protein</fullName>
    </submittedName>
</protein>
<evidence type="ECO:0000256" key="1">
    <source>
        <dbReference type="ARBA" id="ARBA00022603"/>
    </source>
</evidence>
<keyword evidence="6" id="KW-1185">Reference proteome</keyword>
<name>A0ABP0NHC6_9DINO</name>
<dbReference type="SUPFAM" id="SSF53335">
    <property type="entry name" value="S-adenosyl-L-methionine-dependent methyltransferases"/>
    <property type="match status" value="1"/>
</dbReference>
<keyword evidence="2" id="KW-0808">Transferase</keyword>
<dbReference type="Proteomes" id="UP001642484">
    <property type="component" value="Unassembled WGS sequence"/>
</dbReference>
<feature type="compositionally biased region" description="Low complexity" evidence="4">
    <location>
        <begin position="929"/>
        <end position="942"/>
    </location>
</feature>
<feature type="region of interest" description="Disordered" evidence="4">
    <location>
        <begin position="902"/>
        <end position="942"/>
    </location>
</feature>
<dbReference type="InterPro" id="IPR001525">
    <property type="entry name" value="C5_MeTfrase"/>
</dbReference>
<evidence type="ECO:0000256" key="4">
    <source>
        <dbReference type="SAM" id="MobiDB-lite"/>
    </source>
</evidence>